<proteinExistence type="predicted"/>
<dbReference type="InterPro" id="IPR036291">
    <property type="entry name" value="NAD(P)-bd_dom_sf"/>
</dbReference>
<evidence type="ECO:0000259" key="1">
    <source>
        <dbReference type="Pfam" id="PF01073"/>
    </source>
</evidence>
<dbReference type="GO" id="GO:0006694">
    <property type="term" value="P:steroid biosynthetic process"/>
    <property type="evidence" value="ECO:0007669"/>
    <property type="project" value="InterPro"/>
</dbReference>
<organism evidence="2">
    <name type="scientific">hydrothermal vent metagenome</name>
    <dbReference type="NCBI Taxonomy" id="652676"/>
    <lineage>
        <taxon>unclassified sequences</taxon>
        <taxon>metagenomes</taxon>
        <taxon>ecological metagenomes</taxon>
    </lineage>
</organism>
<accession>A0A3B0T3E3</accession>
<dbReference type="SUPFAM" id="SSF51735">
    <property type="entry name" value="NAD(P)-binding Rossmann-fold domains"/>
    <property type="match status" value="1"/>
</dbReference>
<feature type="non-terminal residue" evidence="2">
    <location>
        <position position="157"/>
    </location>
</feature>
<evidence type="ECO:0000313" key="2">
    <source>
        <dbReference type="EMBL" id="VAW07847.1"/>
    </source>
</evidence>
<feature type="domain" description="3-beta hydroxysteroid dehydrogenase/isomerase" evidence="1">
    <location>
        <begin position="9"/>
        <end position="155"/>
    </location>
</feature>
<dbReference type="AlphaFoldDB" id="A0A3B0T3E3"/>
<dbReference type="EMBL" id="UOEK01000422">
    <property type="protein sequence ID" value="VAW07847.1"/>
    <property type="molecule type" value="Genomic_DNA"/>
</dbReference>
<dbReference type="GO" id="GO:0005737">
    <property type="term" value="C:cytoplasm"/>
    <property type="evidence" value="ECO:0007669"/>
    <property type="project" value="TreeGrafter"/>
</dbReference>
<dbReference type="PANTHER" id="PTHR48079:SF6">
    <property type="entry name" value="NAD(P)-BINDING DOMAIN-CONTAINING PROTEIN-RELATED"/>
    <property type="match status" value="1"/>
</dbReference>
<reference evidence="2" key="1">
    <citation type="submission" date="2018-06" db="EMBL/GenBank/DDBJ databases">
        <authorList>
            <person name="Zhirakovskaya E."/>
        </authorList>
    </citation>
    <scope>NUCLEOTIDE SEQUENCE</scope>
</reference>
<dbReference type="GO" id="GO:0004029">
    <property type="term" value="F:aldehyde dehydrogenase (NAD+) activity"/>
    <property type="evidence" value="ECO:0007669"/>
    <property type="project" value="TreeGrafter"/>
</dbReference>
<dbReference type="GO" id="GO:0016616">
    <property type="term" value="F:oxidoreductase activity, acting on the CH-OH group of donors, NAD or NADP as acceptor"/>
    <property type="evidence" value="ECO:0007669"/>
    <property type="project" value="InterPro"/>
</dbReference>
<dbReference type="InterPro" id="IPR051783">
    <property type="entry name" value="NAD(P)-dependent_oxidoreduct"/>
</dbReference>
<protein>
    <recommendedName>
        <fullName evidence="1">3-beta hydroxysteroid dehydrogenase/isomerase domain-containing protein</fullName>
    </recommendedName>
</protein>
<dbReference type="PANTHER" id="PTHR48079">
    <property type="entry name" value="PROTEIN YEEZ"/>
    <property type="match status" value="1"/>
</dbReference>
<name>A0A3B0T3E3_9ZZZZ</name>
<dbReference type="Pfam" id="PF01073">
    <property type="entry name" value="3Beta_HSD"/>
    <property type="match status" value="1"/>
</dbReference>
<sequence length="157" mass="16437">MPASRTTFITGATGFIGSALLDRLLEDGRRVSALVRTTAAADHLTARGVRAVLGDIGDTDVLADGMADAHTVFHVAGINEMCPADPDEMMRVNVDGTLAVLRAATAAGVSCLVYTSSAVTVGHAHPGSLTDETAVHDERFVSHYERSKYDAEIALLG</sequence>
<gene>
    <name evidence="2" type="ORF">MNBD_ACTINO02-1393</name>
</gene>
<dbReference type="Gene3D" id="3.40.50.720">
    <property type="entry name" value="NAD(P)-binding Rossmann-like Domain"/>
    <property type="match status" value="1"/>
</dbReference>
<dbReference type="InterPro" id="IPR002225">
    <property type="entry name" value="3Beta_OHSteriod_DH/Estase"/>
</dbReference>